<dbReference type="EMBL" id="QQAX01000012">
    <property type="protein sequence ID" value="RDI42867.1"/>
    <property type="molecule type" value="Genomic_DNA"/>
</dbReference>
<gene>
    <name evidence="3" type="ORF">C8D86_11265</name>
</gene>
<accession>A0A370GGS5</accession>
<proteinExistence type="predicted"/>
<dbReference type="SMART" id="SM00091">
    <property type="entry name" value="PAS"/>
    <property type="match status" value="1"/>
</dbReference>
<feature type="domain" description="PAS" evidence="2">
    <location>
        <begin position="1"/>
        <end position="53"/>
    </location>
</feature>
<evidence type="ECO:0000313" key="4">
    <source>
        <dbReference type="Proteomes" id="UP000254720"/>
    </source>
</evidence>
<organism evidence="3 4">
    <name type="scientific">Aquicella lusitana</name>
    <dbReference type="NCBI Taxonomy" id="254246"/>
    <lineage>
        <taxon>Bacteria</taxon>
        <taxon>Pseudomonadati</taxon>
        <taxon>Pseudomonadota</taxon>
        <taxon>Gammaproteobacteria</taxon>
        <taxon>Legionellales</taxon>
        <taxon>Coxiellaceae</taxon>
        <taxon>Aquicella</taxon>
    </lineage>
</organism>
<comment type="caution">
    <text evidence="3">The sequence shown here is derived from an EMBL/GenBank/DDBJ whole genome shotgun (WGS) entry which is preliminary data.</text>
</comment>
<sequence length="139" mass="15799">MSMIEELKQEEKVPVVMADQNGLIIYVNRKFQEIFKWSPDEIIGEPLTTIIPPYLHDAHNLGFSRFLATEKTVILNRPLTLQAIDKNGVIFLAEHCIQSEKINGSWVFAATIRPLEDTPNKPGKKQSADVSEEVPNEKR</sequence>
<protein>
    <submittedName>
        <fullName evidence="3">PAS domain S-box-containing protein</fullName>
    </submittedName>
</protein>
<dbReference type="CDD" id="cd00130">
    <property type="entry name" value="PAS"/>
    <property type="match status" value="1"/>
</dbReference>
<dbReference type="RefSeq" id="WP_114834527.1">
    <property type="nucleotide sequence ID" value="NZ_LR699114.1"/>
</dbReference>
<dbReference type="Proteomes" id="UP000254720">
    <property type="component" value="Unassembled WGS sequence"/>
</dbReference>
<dbReference type="OrthoDB" id="513289at2"/>
<dbReference type="Gene3D" id="3.30.450.20">
    <property type="entry name" value="PAS domain"/>
    <property type="match status" value="1"/>
</dbReference>
<name>A0A370GGS5_9COXI</name>
<reference evidence="3 4" key="1">
    <citation type="submission" date="2018-07" db="EMBL/GenBank/DDBJ databases">
        <title>Genomic Encyclopedia of Type Strains, Phase IV (KMG-IV): sequencing the most valuable type-strain genomes for metagenomic binning, comparative biology and taxonomic classification.</title>
        <authorList>
            <person name="Goeker M."/>
        </authorList>
    </citation>
    <scope>NUCLEOTIDE SEQUENCE [LARGE SCALE GENOMIC DNA]</scope>
    <source>
        <strain evidence="3 4">DSM 16500</strain>
    </source>
</reference>
<feature type="region of interest" description="Disordered" evidence="1">
    <location>
        <begin position="116"/>
        <end position="139"/>
    </location>
</feature>
<keyword evidence="4" id="KW-1185">Reference proteome</keyword>
<feature type="compositionally biased region" description="Acidic residues" evidence="1">
    <location>
        <begin position="130"/>
        <end position="139"/>
    </location>
</feature>
<dbReference type="SUPFAM" id="SSF55785">
    <property type="entry name" value="PYP-like sensor domain (PAS domain)"/>
    <property type="match status" value="1"/>
</dbReference>
<evidence type="ECO:0000313" key="3">
    <source>
        <dbReference type="EMBL" id="RDI42867.1"/>
    </source>
</evidence>
<dbReference type="AlphaFoldDB" id="A0A370GGS5"/>
<evidence type="ECO:0000256" key="1">
    <source>
        <dbReference type="SAM" id="MobiDB-lite"/>
    </source>
</evidence>
<dbReference type="NCBIfam" id="TIGR00229">
    <property type="entry name" value="sensory_box"/>
    <property type="match status" value="1"/>
</dbReference>
<evidence type="ECO:0000259" key="2">
    <source>
        <dbReference type="PROSITE" id="PS50112"/>
    </source>
</evidence>
<dbReference type="Pfam" id="PF00989">
    <property type="entry name" value="PAS"/>
    <property type="match status" value="1"/>
</dbReference>
<dbReference type="InterPro" id="IPR000014">
    <property type="entry name" value="PAS"/>
</dbReference>
<dbReference type="PROSITE" id="PS50112">
    <property type="entry name" value="PAS"/>
    <property type="match status" value="1"/>
</dbReference>
<dbReference type="InterPro" id="IPR035965">
    <property type="entry name" value="PAS-like_dom_sf"/>
</dbReference>
<dbReference type="InterPro" id="IPR013767">
    <property type="entry name" value="PAS_fold"/>
</dbReference>